<evidence type="ECO:0000313" key="9">
    <source>
        <dbReference type="Proteomes" id="UP001233271"/>
    </source>
</evidence>
<feature type="transmembrane region" description="Helical" evidence="7">
    <location>
        <begin position="209"/>
        <end position="228"/>
    </location>
</feature>
<evidence type="ECO:0000256" key="6">
    <source>
        <dbReference type="SAM" id="MobiDB-lite"/>
    </source>
</evidence>
<reference evidence="8" key="1">
    <citation type="journal article" date="2023" name="BMC Genomics">
        <title>Chromosome-level genome assemblies of Cutaneotrichosporon spp. (Trichosporonales, Basidiomycota) reveal imbalanced evolution between nucleotide sequences and chromosome synteny.</title>
        <authorList>
            <person name="Kobayashi Y."/>
            <person name="Kayamori A."/>
            <person name="Aoki K."/>
            <person name="Shiwa Y."/>
            <person name="Matsutani M."/>
            <person name="Fujita N."/>
            <person name="Sugita T."/>
            <person name="Iwasaki W."/>
            <person name="Tanaka N."/>
            <person name="Takashima M."/>
        </authorList>
    </citation>
    <scope>NUCLEOTIDE SEQUENCE</scope>
    <source>
        <strain evidence="8">HIS019</strain>
    </source>
</reference>
<dbReference type="InterPro" id="IPR002293">
    <property type="entry name" value="AA/rel_permease1"/>
</dbReference>
<proteinExistence type="predicted"/>
<feature type="transmembrane region" description="Helical" evidence="7">
    <location>
        <begin position="392"/>
        <end position="411"/>
    </location>
</feature>
<dbReference type="KEGG" id="ccac:CcaHIS019_0410440"/>
<keyword evidence="3 7" id="KW-0812">Transmembrane</keyword>
<evidence type="ECO:0000256" key="1">
    <source>
        <dbReference type="ARBA" id="ARBA00004141"/>
    </source>
</evidence>
<dbReference type="Proteomes" id="UP001233271">
    <property type="component" value="Chromosome 4"/>
</dbReference>
<organism evidence="8 9">
    <name type="scientific">Cutaneotrichosporon cavernicola</name>
    <dbReference type="NCBI Taxonomy" id="279322"/>
    <lineage>
        <taxon>Eukaryota</taxon>
        <taxon>Fungi</taxon>
        <taxon>Dikarya</taxon>
        <taxon>Basidiomycota</taxon>
        <taxon>Agaricomycotina</taxon>
        <taxon>Tremellomycetes</taxon>
        <taxon>Trichosporonales</taxon>
        <taxon>Trichosporonaceae</taxon>
        <taxon>Cutaneotrichosporon</taxon>
    </lineage>
</organism>
<keyword evidence="4 7" id="KW-1133">Transmembrane helix</keyword>
<evidence type="ECO:0008006" key="10">
    <source>
        <dbReference type="Google" id="ProtNLM"/>
    </source>
</evidence>
<feature type="transmembrane region" description="Helical" evidence="7">
    <location>
        <begin position="488"/>
        <end position="509"/>
    </location>
</feature>
<evidence type="ECO:0000313" key="8">
    <source>
        <dbReference type="EMBL" id="BEI92224.1"/>
    </source>
</evidence>
<keyword evidence="9" id="KW-1185">Reference proteome</keyword>
<dbReference type="GO" id="GO:0022857">
    <property type="term" value="F:transmembrane transporter activity"/>
    <property type="evidence" value="ECO:0007669"/>
    <property type="project" value="InterPro"/>
</dbReference>
<dbReference type="PIRSF" id="PIRSF006060">
    <property type="entry name" value="AA_transporter"/>
    <property type="match status" value="1"/>
</dbReference>
<feature type="compositionally biased region" description="Basic and acidic residues" evidence="6">
    <location>
        <begin position="1"/>
        <end position="11"/>
    </location>
</feature>
<evidence type="ECO:0000256" key="5">
    <source>
        <dbReference type="ARBA" id="ARBA00023136"/>
    </source>
</evidence>
<protein>
    <recommendedName>
        <fullName evidence="10">Amino acid transporter</fullName>
    </recommendedName>
</protein>
<feature type="transmembrane region" description="Helical" evidence="7">
    <location>
        <begin position="87"/>
        <end position="106"/>
    </location>
</feature>
<evidence type="ECO:0000256" key="3">
    <source>
        <dbReference type="ARBA" id="ARBA00022692"/>
    </source>
</evidence>
<feature type="transmembrane region" description="Helical" evidence="7">
    <location>
        <begin position="252"/>
        <end position="277"/>
    </location>
</feature>
<accession>A0AA48L587</accession>
<feature type="transmembrane region" description="Helical" evidence="7">
    <location>
        <begin position="134"/>
        <end position="158"/>
    </location>
</feature>
<dbReference type="AlphaFoldDB" id="A0AA48L587"/>
<gene>
    <name evidence="8" type="ORF">CcaverHIS019_0410440</name>
</gene>
<evidence type="ECO:0000256" key="4">
    <source>
        <dbReference type="ARBA" id="ARBA00022989"/>
    </source>
</evidence>
<feature type="region of interest" description="Disordered" evidence="6">
    <location>
        <begin position="1"/>
        <end position="22"/>
    </location>
</feature>
<evidence type="ECO:0000256" key="2">
    <source>
        <dbReference type="ARBA" id="ARBA00022448"/>
    </source>
</evidence>
<keyword evidence="2" id="KW-0813">Transport</keyword>
<dbReference type="Pfam" id="PF13520">
    <property type="entry name" value="AA_permease_2"/>
    <property type="match status" value="1"/>
</dbReference>
<dbReference type="PANTHER" id="PTHR45649:SF28">
    <property type="entry name" value="TRANSPORTER, PUTATIVE (EUROFUNG)-RELATED"/>
    <property type="match status" value="1"/>
</dbReference>
<dbReference type="EMBL" id="AP028215">
    <property type="protein sequence ID" value="BEI92224.1"/>
    <property type="molecule type" value="Genomic_DNA"/>
</dbReference>
<feature type="transmembrane region" description="Helical" evidence="7">
    <location>
        <begin position="417"/>
        <end position="438"/>
    </location>
</feature>
<evidence type="ECO:0000256" key="7">
    <source>
        <dbReference type="SAM" id="Phobius"/>
    </source>
</evidence>
<feature type="transmembrane region" description="Helical" evidence="7">
    <location>
        <begin position="340"/>
        <end position="360"/>
    </location>
</feature>
<feature type="transmembrane region" description="Helical" evidence="7">
    <location>
        <begin position="58"/>
        <end position="81"/>
    </location>
</feature>
<dbReference type="RefSeq" id="XP_060457489.1">
    <property type="nucleotide sequence ID" value="XM_060600946.1"/>
</dbReference>
<dbReference type="PANTHER" id="PTHR45649">
    <property type="entry name" value="AMINO-ACID PERMEASE BAT1"/>
    <property type="match status" value="1"/>
</dbReference>
<feature type="transmembrane region" description="Helical" evidence="7">
    <location>
        <begin position="289"/>
        <end position="311"/>
    </location>
</feature>
<dbReference type="GeneID" id="85496094"/>
<dbReference type="Gene3D" id="1.20.1740.10">
    <property type="entry name" value="Amino acid/polyamine transporter I"/>
    <property type="match status" value="1"/>
</dbReference>
<keyword evidence="5 7" id="KW-0472">Membrane</keyword>
<sequence length="524" mass="57382">MVVEHTKEIDHTPAQSQHSKEDGNVTVIECEADLAGDEGLHELGYKAELHRTRGFREVFAMSLTCMAVPYGYGTALYTGIIGGGPATLIWGSVIVTILQWTVAFSLGELASRWPTSAGAYYWTFQLAPKRFRTIFSYINGWMLLTALLLTTTSVAFGMGQHIIGTIQIVRPDWAPASWVYNLVAYALIAVASVPLLMPPRFLTILEQTNVVMIWVYKLAHIIVLSVRAKAGRRSAKYAFTHYDPSFSGWGQVWTFFIGFLPAAYANAAPGFVVAMIEETHNPEINVPRAMSYTMMPASLILAWGFLLPLTFTMPPSEVLLEAPGGIILPYAYKLIVGNDAGAILLMVGMLYMGFNCLVGINTTASRQLWSFSRDHAVPGSAVWSRVNKSGNVPYAVALCLLVQCLLCLINLGSSVAFNSFVSTAVNAFAASYMLPVLLSVLEKRRSIAGAPFTRHVVGWICNISVIIWVPLALVIFSMPIALPVTPDTMNYASVVFAGFITIAAVWYVVYARRVYEGPPESMGM</sequence>
<feature type="transmembrane region" description="Helical" evidence="7">
    <location>
        <begin position="178"/>
        <end position="197"/>
    </location>
</feature>
<feature type="transmembrane region" description="Helical" evidence="7">
    <location>
        <begin position="459"/>
        <end position="482"/>
    </location>
</feature>
<dbReference type="GO" id="GO:0016020">
    <property type="term" value="C:membrane"/>
    <property type="evidence" value="ECO:0007669"/>
    <property type="project" value="UniProtKB-SubCell"/>
</dbReference>
<name>A0AA48L587_9TREE</name>
<comment type="subcellular location">
    <subcellularLocation>
        <location evidence="1">Membrane</location>
        <topology evidence="1">Multi-pass membrane protein</topology>
    </subcellularLocation>
</comment>